<name>A0A834P1A6_VESPE</name>
<comment type="caution">
    <text evidence="1">The sequence shown here is derived from an EMBL/GenBank/DDBJ whole genome shotgun (WGS) entry which is preliminary data.</text>
</comment>
<sequence>MGSTAQRNIPSKGRNFVCPELWVTVTSRRRYVHRFKLSSVLPFTPYRSSSRRHALSIDPVEPSFIHENSGTRATNRMVLPGIWNKRTIFLESEAKGRPSWPHQAPRRAKTFG</sequence>
<evidence type="ECO:0000313" key="1">
    <source>
        <dbReference type="EMBL" id="KAF7425072.1"/>
    </source>
</evidence>
<accession>A0A834P1A6</accession>
<proteinExistence type="predicted"/>
<reference evidence="1" key="1">
    <citation type="journal article" date="2020" name="G3 (Bethesda)">
        <title>High-Quality Assemblies for Three Invasive Social Wasps from the &lt;i&gt;Vespula&lt;/i&gt; Genus.</title>
        <authorList>
            <person name="Harrop T.W.R."/>
            <person name="Guhlin J."/>
            <person name="McLaughlin G.M."/>
            <person name="Permina E."/>
            <person name="Stockwell P."/>
            <person name="Gilligan J."/>
            <person name="Le Lec M.F."/>
            <person name="Gruber M.A.M."/>
            <person name="Quinn O."/>
            <person name="Lovegrove M."/>
            <person name="Duncan E.J."/>
            <person name="Remnant E.J."/>
            <person name="Van Eeckhoven J."/>
            <person name="Graham B."/>
            <person name="Knapp R.A."/>
            <person name="Langford K.W."/>
            <person name="Kronenberg Z."/>
            <person name="Press M.O."/>
            <person name="Eacker S.M."/>
            <person name="Wilson-Rankin E.E."/>
            <person name="Purcell J."/>
            <person name="Lester P.J."/>
            <person name="Dearden P.K."/>
        </authorList>
    </citation>
    <scope>NUCLEOTIDE SEQUENCE</scope>
    <source>
        <strain evidence="1">Volc-1</strain>
    </source>
</reference>
<gene>
    <name evidence="1" type="ORF">H0235_007510</name>
</gene>
<evidence type="ECO:0000313" key="2">
    <source>
        <dbReference type="Proteomes" id="UP000600918"/>
    </source>
</evidence>
<protein>
    <submittedName>
        <fullName evidence="1">Uncharacterized protein</fullName>
    </submittedName>
</protein>
<dbReference type="EMBL" id="JACSDY010000006">
    <property type="protein sequence ID" value="KAF7425072.1"/>
    <property type="molecule type" value="Genomic_DNA"/>
</dbReference>
<organism evidence="1 2">
    <name type="scientific">Vespula pensylvanica</name>
    <name type="common">Western yellow jacket</name>
    <name type="synonym">Wasp</name>
    <dbReference type="NCBI Taxonomy" id="30213"/>
    <lineage>
        <taxon>Eukaryota</taxon>
        <taxon>Metazoa</taxon>
        <taxon>Ecdysozoa</taxon>
        <taxon>Arthropoda</taxon>
        <taxon>Hexapoda</taxon>
        <taxon>Insecta</taxon>
        <taxon>Pterygota</taxon>
        <taxon>Neoptera</taxon>
        <taxon>Endopterygota</taxon>
        <taxon>Hymenoptera</taxon>
        <taxon>Apocrita</taxon>
        <taxon>Aculeata</taxon>
        <taxon>Vespoidea</taxon>
        <taxon>Vespidae</taxon>
        <taxon>Vespinae</taxon>
        <taxon>Vespula</taxon>
    </lineage>
</organism>
<dbReference type="AlphaFoldDB" id="A0A834P1A6"/>
<dbReference type="Proteomes" id="UP000600918">
    <property type="component" value="Unassembled WGS sequence"/>
</dbReference>
<keyword evidence="2" id="KW-1185">Reference proteome</keyword>